<name>A0AAD8FHQ8_BIOPF</name>
<keyword evidence="1" id="KW-0547">Nucleotide-binding</keyword>
<dbReference type="EMBL" id="JASAOG010000019">
    <property type="protein sequence ID" value="KAK0063861.1"/>
    <property type="molecule type" value="Genomic_DNA"/>
</dbReference>
<sequence>MCLPAALAKTMNSGRTQQDQTRWYWSRCADASRKRNSNPSYRGRGQLEPLLTGAWSSSADLADRCLVKFSRPVY</sequence>
<accession>A0AAD8FHQ8</accession>
<dbReference type="EMBL" id="JASAOG010000019">
    <property type="protein sequence ID" value="KAK0063862.1"/>
    <property type="molecule type" value="Genomic_DNA"/>
</dbReference>
<keyword evidence="1" id="KW-0378">Hydrolase</keyword>
<dbReference type="GO" id="GO:0004386">
    <property type="term" value="F:helicase activity"/>
    <property type="evidence" value="ECO:0007669"/>
    <property type="project" value="UniProtKB-KW"/>
</dbReference>
<keyword evidence="3" id="KW-1185">Reference proteome</keyword>
<keyword evidence="1" id="KW-0067">ATP-binding</keyword>
<reference evidence="1" key="1">
    <citation type="journal article" date="2023" name="PLoS Negl. Trop. Dis.">
        <title>A genome sequence for Biomphalaria pfeifferi, the major vector snail for the human-infecting parasite Schistosoma mansoni.</title>
        <authorList>
            <person name="Bu L."/>
            <person name="Lu L."/>
            <person name="Laidemitt M.R."/>
            <person name="Zhang S.M."/>
            <person name="Mutuku M."/>
            <person name="Mkoji G."/>
            <person name="Steinauer M."/>
            <person name="Loker E.S."/>
        </authorList>
    </citation>
    <scope>NUCLEOTIDE SEQUENCE</scope>
    <source>
        <strain evidence="1">KasaAsao</strain>
    </source>
</reference>
<proteinExistence type="predicted"/>
<gene>
    <name evidence="1" type="ORF">Bpfe_006546</name>
    <name evidence="2" type="ORF">Bpfe_006547</name>
</gene>
<keyword evidence="1" id="KW-0347">Helicase</keyword>
<protein>
    <submittedName>
        <fullName evidence="1">ATP-dependent RNA helicase DDX31</fullName>
    </submittedName>
</protein>
<evidence type="ECO:0000313" key="3">
    <source>
        <dbReference type="Proteomes" id="UP001233172"/>
    </source>
</evidence>
<organism evidence="1 3">
    <name type="scientific">Biomphalaria pfeifferi</name>
    <name type="common">Bloodfluke planorb</name>
    <name type="synonym">Freshwater snail</name>
    <dbReference type="NCBI Taxonomy" id="112525"/>
    <lineage>
        <taxon>Eukaryota</taxon>
        <taxon>Metazoa</taxon>
        <taxon>Spiralia</taxon>
        <taxon>Lophotrochozoa</taxon>
        <taxon>Mollusca</taxon>
        <taxon>Gastropoda</taxon>
        <taxon>Heterobranchia</taxon>
        <taxon>Euthyneura</taxon>
        <taxon>Panpulmonata</taxon>
        <taxon>Hygrophila</taxon>
        <taxon>Lymnaeoidea</taxon>
        <taxon>Planorbidae</taxon>
        <taxon>Biomphalaria</taxon>
    </lineage>
</organism>
<comment type="caution">
    <text evidence="1">The sequence shown here is derived from an EMBL/GenBank/DDBJ whole genome shotgun (WGS) entry which is preliminary data.</text>
</comment>
<dbReference type="Proteomes" id="UP001233172">
    <property type="component" value="Unassembled WGS sequence"/>
</dbReference>
<dbReference type="AlphaFoldDB" id="A0AAD8FHQ8"/>
<evidence type="ECO:0000313" key="1">
    <source>
        <dbReference type="EMBL" id="KAK0063861.1"/>
    </source>
</evidence>
<reference evidence="1" key="2">
    <citation type="submission" date="2023-04" db="EMBL/GenBank/DDBJ databases">
        <authorList>
            <person name="Bu L."/>
            <person name="Lu L."/>
            <person name="Laidemitt M.R."/>
            <person name="Zhang S.M."/>
            <person name="Mutuku M."/>
            <person name="Mkoji G."/>
            <person name="Steinauer M."/>
            <person name="Loker E.S."/>
        </authorList>
    </citation>
    <scope>NUCLEOTIDE SEQUENCE</scope>
    <source>
        <strain evidence="1">KasaAsao</strain>
        <tissue evidence="1">Whole Snail</tissue>
    </source>
</reference>
<evidence type="ECO:0000313" key="2">
    <source>
        <dbReference type="EMBL" id="KAK0063862.1"/>
    </source>
</evidence>